<gene>
    <name evidence="1" type="ORF">CDG68_02885</name>
</gene>
<dbReference type="RefSeq" id="WP_075911387.1">
    <property type="nucleotide sequence ID" value="NZ_CP033132.1"/>
</dbReference>
<reference evidence="1 2" key="1">
    <citation type="submission" date="2018-10" db="EMBL/GenBank/DDBJ databases">
        <title>The complete genome of Acinetobacter wuhouensis strain WCHAW010062.</title>
        <authorList>
            <person name="Hu Y."/>
            <person name="Long H."/>
            <person name="Feng Y."/>
            <person name="Zong Z."/>
        </authorList>
    </citation>
    <scope>NUCLEOTIDE SEQUENCE [LARGE SCALE GENOMIC DNA]</scope>
    <source>
        <strain evidence="1 2">WCHAW010062</strain>
        <plasmid evidence="2">poxa653_010062</plasmid>
    </source>
</reference>
<organism evidence="1 2">
    <name type="scientific">Acinetobacter wuhouensis</name>
    <dbReference type="NCBI Taxonomy" id="1879050"/>
    <lineage>
        <taxon>Bacteria</taxon>
        <taxon>Pseudomonadati</taxon>
        <taxon>Pseudomonadota</taxon>
        <taxon>Gammaproteobacteria</taxon>
        <taxon>Moraxellales</taxon>
        <taxon>Moraxellaceae</taxon>
        <taxon>Acinetobacter</taxon>
    </lineage>
</organism>
<proteinExistence type="predicted"/>
<sequence>MAAAEKKQSANPAMEAAKEAANIKIDGFEQGVNTYNAIGSQLLREKRDPSVINKTRENRRNIRKAREAIKNL</sequence>
<keyword evidence="1" id="KW-0614">Plasmid</keyword>
<dbReference type="EMBL" id="CP033132">
    <property type="protein sequence ID" value="AYO52696.1"/>
    <property type="molecule type" value="Genomic_DNA"/>
</dbReference>
<accession>A0A3G2SYC1</accession>
<name>A0A3G2SYC1_9GAMM</name>
<evidence type="ECO:0000313" key="1">
    <source>
        <dbReference type="EMBL" id="AYO52696.1"/>
    </source>
</evidence>
<evidence type="ECO:0000313" key="2">
    <source>
        <dbReference type="Proteomes" id="UP000279962"/>
    </source>
</evidence>
<geneLocation type="plasmid" evidence="2">
    <name>poxa653_010062</name>
</geneLocation>
<dbReference type="AlphaFoldDB" id="A0A3G2SYC1"/>
<dbReference type="Proteomes" id="UP000279962">
    <property type="component" value="Plasmid pOXA653_010062"/>
</dbReference>
<protein>
    <submittedName>
        <fullName evidence="1">Uncharacterized protein</fullName>
    </submittedName>
</protein>